<feature type="domain" description="ABC transporter" evidence="9">
    <location>
        <begin position="310"/>
        <end position="555"/>
    </location>
</feature>
<dbReference type="InterPro" id="IPR035906">
    <property type="entry name" value="MetI-like_sf"/>
</dbReference>
<dbReference type="EMBL" id="BAABJV010000003">
    <property type="protein sequence ID" value="GAA4771455.1"/>
    <property type="molecule type" value="Genomic_DNA"/>
</dbReference>
<evidence type="ECO:0000256" key="1">
    <source>
        <dbReference type="ARBA" id="ARBA00004141"/>
    </source>
</evidence>
<dbReference type="Pfam" id="PF00005">
    <property type="entry name" value="ABC_tran"/>
    <property type="match status" value="2"/>
</dbReference>
<evidence type="ECO:0000256" key="3">
    <source>
        <dbReference type="ARBA" id="ARBA00022741"/>
    </source>
</evidence>
<protein>
    <submittedName>
        <fullName evidence="11">Uncharacterized protein</fullName>
    </submittedName>
</protein>
<evidence type="ECO:0000259" key="9">
    <source>
        <dbReference type="PROSITE" id="PS50893"/>
    </source>
</evidence>
<organism evidence="11 12">
    <name type="scientific">Streptomyces sanyensis</name>
    <dbReference type="NCBI Taxonomy" id="568869"/>
    <lineage>
        <taxon>Bacteria</taxon>
        <taxon>Bacillati</taxon>
        <taxon>Actinomycetota</taxon>
        <taxon>Actinomycetes</taxon>
        <taxon>Kitasatosporales</taxon>
        <taxon>Streptomycetaceae</taxon>
        <taxon>Streptomyces</taxon>
    </lineage>
</organism>
<keyword evidence="7" id="KW-0813">Transport</keyword>
<evidence type="ECO:0000256" key="7">
    <source>
        <dbReference type="RuleBase" id="RU363032"/>
    </source>
</evidence>
<evidence type="ECO:0000256" key="5">
    <source>
        <dbReference type="ARBA" id="ARBA00022989"/>
    </source>
</evidence>
<dbReference type="RefSeq" id="WP_345611897.1">
    <property type="nucleotide sequence ID" value="NZ_BAABJV010000003.1"/>
</dbReference>
<evidence type="ECO:0000313" key="12">
    <source>
        <dbReference type="Proteomes" id="UP001501147"/>
    </source>
</evidence>
<feature type="transmembrane region" description="Helical" evidence="7">
    <location>
        <begin position="128"/>
        <end position="155"/>
    </location>
</feature>
<feature type="transmembrane region" description="Helical" evidence="7">
    <location>
        <begin position="82"/>
        <end position="107"/>
    </location>
</feature>
<feature type="transmembrane region" description="Helical" evidence="7">
    <location>
        <begin position="244"/>
        <end position="265"/>
    </location>
</feature>
<feature type="domain" description="ABC transmembrane type-1" evidence="10">
    <location>
        <begin position="80"/>
        <end position="269"/>
    </location>
</feature>
<evidence type="ECO:0000256" key="8">
    <source>
        <dbReference type="SAM" id="MobiDB-lite"/>
    </source>
</evidence>
<comment type="caution">
    <text evidence="11">The sequence shown here is derived from an EMBL/GenBank/DDBJ whole genome shotgun (WGS) entry which is preliminary data.</text>
</comment>
<comment type="similarity">
    <text evidence="7">Belongs to the binding-protein-dependent transport system permease family.</text>
</comment>
<keyword evidence="5 7" id="KW-1133">Transmembrane helix</keyword>
<feature type="region of interest" description="Disordered" evidence="8">
    <location>
        <begin position="573"/>
        <end position="593"/>
    </location>
</feature>
<dbReference type="PROSITE" id="PS50928">
    <property type="entry name" value="ABC_TM1"/>
    <property type="match status" value="1"/>
</dbReference>
<reference evidence="12" key="1">
    <citation type="journal article" date="2019" name="Int. J. Syst. Evol. Microbiol.">
        <title>The Global Catalogue of Microorganisms (GCM) 10K type strain sequencing project: providing services to taxonomists for standard genome sequencing and annotation.</title>
        <authorList>
            <consortium name="The Broad Institute Genomics Platform"/>
            <consortium name="The Broad Institute Genome Sequencing Center for Infectious Disease"/>
            <person name="Wu L."/>
            <person name="Ma J."/>
        </authorList>
    </citation>
    <scope>NUCLEOTIDE SEQUENCE [LARGE SCALE GENOMIC DNA]</scope>
    <source>
        <strain evidence="12">JCM 18324</strain>
    </source>
</reference>
<dbReference type="PROSITE" id="PS50893">
    <property type="entry name" value="ABC_TRANSPORTER_2"/>
    <property type="match status" value="2"/>
</dbReference>
<feature type="transmembrane region" description="Helical" evidence="7">
    <location>
        <begin position="23"/>
        <end position="42"/>
    </location>
</feature>
<dbReference type="PANTHER" id="PTHR24220">
    <property type="entry name" value="IMPORT ATP-BINDING PROTEIN"/>
    <property type="match status" value="1"/>
</dbReference>
<dbReference type="InterPro" id="IPR015854">
    <property type="entry name" value="ABC_transpr_LolD-like"/>
</dbReference>
<dbReference type="PANTHER" id="PTHR24220:SF685">
    <property type="entry name" value="ABC TRANSPORTER RELATED"/>
    <property type="match status" value="1"/>
</dbReference>
<keyword evidence="2 7" id="KW-0812">Transmembrane</keyword>
<dbReference type="Pfam" id="PF00528">
    <property type="entry name" value="BPD_transp_1"/>
    <property type="match status" value="1"/>
</dbReference>
<dbReference type="CDD" id="cd03257">
    <property type="entry name" value="ABC_NikE_OppD_transporters"/>
    <property type="match status" value="1"/>
</dbReference>
<dbReference type="InterPro" id="IPR027417">
    <property type="entry name" value="P-loop_NTPase"/>
</dbReference>
<dbReference type="CDD" id="cd06261">
    <property type="entry name" value="TM_PBP2"/>
    <property type="match status" value="1"/>
</dbReference>
<feature type="region of interest" description="Disordered" evidence="8">
    <location>
        <begin position="273"/>
        <end position="308"/>
    </location>
</feature>
<dbReference type="Proteomes" id="UP001501147">
    <property type="component" value="Unassembled WGS sequence"/>
</dbReference>
<dbReference type="Gene3D" id="1.10.3720.10">
    <property type="entry name" value="MetI-like"/>
    <property type="match status" value="1"/>
</dbReference>
<keyword evidence="4" id="KW-0067">ATP-binding</keyword>
<sequence length="825" mass="83802">MTLTTPGGDGTGPAAPRARRRPVAAIVFAALVVLAVVGPWIAPGDPRTGAGMPYAPVSWEHPLGTDYLGADVLARVLAGGRALVLVSLSVLVAAYALGLAAGMFAAFRGGRAGTVVMRLADVMMGLPPLVLIAVVVTGTGPGLVGVAVAVVAVMLPDVTRIVRAATQQVLAHDYVEVAVARGERTRSVLVREVLPNLTVTLAADAGVRFVGAAYAVATAGFLGLGVQPPDPDWGLMILENRGGLALQPLAVLAPSLMLLILLLAAGRVADGVRPGAAAGPRRRSGPPRAGRLPVAATPGPDGGRGPAAEVSGLSLTAVATGQDVVRGVDLTVPRGAVVALVGPSGSGKTSTALALLGHVGPGIERTAGGGTLLGTDPAALTPRGLRALRARAAAYVAQDARTSLPANLRLRALLDEQLRAAGVPRQERAERARLALSRVGLPTDAAFLARRPHRLSGGQRQRLSVAAALAREPELLVLDEPTSALDAENTRRLLAEVTGLCRGTGTAVLLISHDLESVAAVADTVVTMGEGRVVRSGPPGEVLAVTAGEPAAAGAAPAPAGRPDVATDVATDAATDAATDGGPAPGESSAAGPVLRVSGMSVSLPGTGRVLDDVSLELAPGGRLCVMGPSGSGKTTLLRAVAGLAAPDSGTVRLTGDRLAARVAGRTPAQLRRMQLVPQNPYDSLNPRQSVGRIVGRPLHQFGLVRREQAEAEVRDLLVRVGLSPDRAASRPSELSGGERQRVAIARALAARPDVLLCDEITSALDRSTSLTVLALLDELSRGLGLALLVVTHDPAVPDRLGGRVVEVTGGRLRPRVTDGSSAHA</sequence>
<feature type="domain" description="ABC transporter" evidence="9">
    <location>
        <begin position="595"/>
        <end position="825"/>
    </location>
</feature>
<evidence type="ECO:0000256" key="6">
    <source>
        <dbReference type="ARBA" id="ARBA00023136"/>
    </source>
</evidence>
<dbReference type="InterPro" id="IPR003439">
    <property type="entry name" value="ABC_transporter-like_ATP-bd"/>
</dbReference>
<gene>
    <name evidence="11" type="ORF">GCM10023329_18460</name>
</gene>
<evidence type="ECO:0000259" key="10">
    <source>
        <dbReference type="PROSITE" id="PS50928"/>
    </source>
</evidence>
<dbReference type="InterPro" id="IPR000515">
    <property type="entry name" value="MetI-like"/>
</dbReference>
<name>A0ABP9A174_9ACTN</name>
<comment type="subcellular location">
    <subcellularLocation>
        <location evidence="7">Cell membrane</location>
        <topology evidence="7">Multi-pass membrane protein</topology>
    </subcellularLocation>
    <subcellularLocation>
        <location evidence="1">Membrane</location>
        <topology evidence="1">Multi-pass membrane protein</topology>
    </subcellularLocation>
</comment>
<dbReference type="SUPFAM" id="SSF161098">
    <property type="entry name" value="MetI-like"/>
    <property type="match status" value="1"/>
</dbReference>
<dbReference type="SUPFAM" id="SSF52540">
    <property type="entry name" value="P-loop containing nucleoside triphosphate hydrolases"/>
    <property type="match status" value="2"/>
</dbReference>
<dbReference type="InterPro" id="IPR003593">
    <property type="entry name" value="AAA+_ATPase"/>
</dbReference>
<dbReference type="InterPro" id="IPR017871">
    <property type="entry name" value="ABC_transporter-like_CS"/>
</dbReference>
<evidence type="ECO:0000313" key="11">
    <source>
        <dbReference type="EMBL" id="GAA4771455.1"/>
    </source>
</evidence>
<keyword evidence="6 7" id="KW-0472">Membrane</keyword>
<accession>A0ABP9A174</accession>
<dbReference type="Gene3D" id="3.40.50.300">
    <property type="entry name" value="P-loop containing nucleotide triphosphate hydrolases"/>
    <property type="match status" value="2"/>
</dbReference>
<dbReference type="PROSITE" id="PS00211">
    <property type="entry name" value="ABC_TRANSPORTER_1"/>
    <property type="match status" value="2"/>
</dbReference>
<evidence type="ECO:0000256" key="2">
    <source>
        <dbReference type="ARBA" id="ARBA00022692"/>
    </source>
</evidence>
<keyword evidence="12" id="KW-1185">Reference proteome</keyword>
<evidence type="ECO:0000256" key="4">
    <source>
        <dbReference type="ARBA" id="ARBA00022840"/>
    </source>
</evidence>
<keyword evidence="3" id="KW-0547">Nucleotide-binding</keyword>
<proteinExistence type="inferred from homology"/>
<feature type="transmembrane region" description="Helical" evidence="7">
    <location>
        <begin position="205"/>
        <end position="224"/>
    </location>
</feature>
<dbReference type="SMART" id="SM00382">
    <property type="entry name" value="AAA"/>
    <property type="match status" value="2"/>
</dbReference>